<organism evidence="1">
    <name type="scientific">bioreactor metagenome</name>
    <dbReference type="NCBI Taxonomy" id="1076179"/>
    <lineage>
        <taxon>unclassified sequences</taxon>
        <taxon>metagenomes</taxon>
        <taxon>ecological metagenomes</taxon>
    </lineage>
</organism>
<proteinExistence type="predicted"/>
<protein>
    <submittedName>
        <fullName evidence="1">Uncharacterized protein</fullName>
    </submittedName>
</protein>
<comment type="caution">
    <text evidence="1">The sequence shown here is derived from an EMBL/GenBank/DDBJ whole genome shotgun (WGS) entry which is preliminary data.</text>
</comment>
<accession>A0A645HJV6</accession>
<dbReference type="AlphaFoldDB" id="A0A645HJV6"/>
<name>A0A645HJV6_9ZZZZ</name>
<dbReference type="EMBL" id="VSSQ01095029">
    <property type="protein sequence ID" value="MPN39298.1"/>
    <property type="molecule type" value="Genomic_DNA"/>
</dbReference>
<sequence>MICRQCLDKRALQIAAIVFPFDAEVMIARDGKIGDFAVKLIQENVETVPLFLLETVVHQVARLDDIADVERLLLRHDPFAHRLKYFVVLLIGNGLRVRQPHD</sequence>
<gene>
    <name evidence="1" type="ORF">SDC9_186826</name>
</gene>
<evidence type="ECO:0000313" key="1">
    <source>
        <dbReference type="EMBL" id="MPN39298.1"/>
    </source>
</evidence>
<reference evidence="1" key="1">
    <citation type="submission" date="2019-08" db="EMBL/GenBank/DDBJ databases">
        <authorList>
            <person name="Kucharzyk K."/>
            <person name="Murdoch R.W."/>
            <person name="Higgins S."/>
            <person name="Loffler F."/>
        </authorList>
    </citation>
    <scope>NUCLEOTIDE SEQUENCE</scope>
</reference>